<keyword evidence="7" id="KW-0969">Cilium</keyword>
<evidence type="ECO:0000256" key="3">
    <source>
        <dbReference type="ARBA" id="ARBA00022737"/>
    </source>
</evidence>
<dbReference type="FunFam" id="1.25.40.20:FF:000182">
    <property type="entry name" value="Ankyrin repeat and MYND domain containing 2a"/>
    <property type="match status" value="1"/>
</dbReference>
<dbReference type="SUPFAM" id="SSF48403">
    <property type="entry name" value="Ankyrin repeat"/>
    <property type="match status" value="1"/>
</dbReference>
<dbReference type="PROSITE" id="PS50088">
    <property type="entry name" value="ANK_REPEAT"/>
    <property type="match status" value="2"/>
</dbReference>
<comment type="subcellular location">
    <subcellularLocation>
        <location evidence="1">Cell projection</location>
        <location evidence="1">Cilium</location>
    </subcellularLocation>
</comment>
<dbReference type="Gene3D" id="1.25.40.20">
    <property type="entry name" value="Ankyrin repeat-containing domain"/>
    <property type="match status" value="1"/>
</dbReference>
<dbReference type="SUPFAM" id="SSF144232">
    <property type="entry name" value="HIT/MYND zinc finger-like"/>
    <property type="match status" value="1"/>
</dbReference>
<dbReference type="SMART" id="SM00248">
    <property type="entry name" value="ANK"/>
    <property type="match status" value="3"/>
</dbReference>
<dbReference type="Pfam" id="PF12796">
    <property type="entry name" value="Ank_2"/>
    <property type="match status" value="1"/>
</dbReference>
<evidence type="ECO:0000256" key="8">
    <source>
        <dbReference type="ARBA" id="ARBA00023273"/>
    </source>
</evidence>
<dbReference type="Gene3D" id="6.10.140.2220">
    <property type="match status" value="1"/>
</dbReference>
<evidence type="ECO:0000256" key="5">
    <source>
        <dbReference type="ARBA" id="ARBA00022833"/>
    </source>
</evidence>
<keyword evidence="2" id="KW-0479">Metal-binding</keyword>
<reference evidence="11" key="2">
    <citation type="submission" date="2025-08" db="UniProtKB">
        <authorList>
            <consortium name="Ensembl"/>
        </authorList>
    </citation>
    <scope>IDENTIFICATION</scope>
</reference>
<evidence type="ECO:0000313" key="11">
    <source>
        <dbReference type="Ensembl" id="ENSCMUP00000029904.1"/>
    </source>
</evidence>
<organism evidence="11 12">
    <name type="scientific">Corvus moneduloides</name>
    <name type="common">New Caledonian crow</name>
    <dbReference type="NCBI Taxonomy" id="1196302"/>
    <lineage>
        <taxon>Eukaryota</taxon>
        <taxon>Metazoa</taxon>
        <taxon>Chordata</taxon>
        <taxon>Craniata</taxon>
        <taxon>Vertebrata</taxon>
        <taxon>Euteleostomi</taxon>
        <taxon>Archelosauria</taxon>
        <taxon>Archosauria</taxon>
        <taxon>Dinosauria</taxon>
        <taxon>Saurischia</taxon>
        <taxon>Theropoda</taxon>
        <taxon>Coelurosauria</taxon>
        <taxon>Aves</taxon>
        <taxon>Neognathae</taxon>
        <taxon>Neoaves</taxon>
        <taxon>Telluraves</taxon>
        <taxon>Australaves</taxon>
        <taxon>Passeriformes</taxon>
        <taxon>Corvoidea</taxon>
        <taxon>Corvidae</taxon>
        <taxon>Corvus</taxon>
    </lineage>
</organism>
<dbReference type="GO" id="GO:0008270">
    <property type="term" value="F:zinc ion binding"/>
    <property type="evidence" value="ECO:0007669"/>
    <property type="project" value="UniProtKB-KW"/>
</dbReference>
<name>A0A8U7MW01_CORMO</name>
<evidence type="ECO:0000256" key="9">
    <source>
        <dbReference type="SAM" id="MobiDB-lite"/>
    </source>
</evidence>
<keyword evidence="4" id="KW-0863">Zinc-finger</keyword>
<dbReference type="AlphaFoldDB" id="A0A8U7MW01"/>
<sequence length="463" mass="51631">MVRPSAGPGRAGLRAEGAVRSGAGAVPRAGVLRAPSRADPGLPCAGGAMTPPRKGDLSAEEKDLLAVIATGNTEEAGRLLGNKNVRVNCLDEHGMTPLMHAAYKGKVDMCRLLLRHGADVNCNEHEHGYTALMFAGLSGNKEITWMMLEAGAETDVVNSVGRTAAQMAAFVGQHDCVTVINNFFPRERLDYYTKPQGLDKEPKLPVKLAGPLHKIITTTNMHPVKIVLLVKENPLLAEVEALQKCYRVLDLICEKCMKQKDMNEVLAMKMHYISCIFQKCITFLKEREDKLDGFIKSLLKGRDKDGFPVYQEKLIRESIRKFPYCEATLLQQLVRSIAPVEIVMYCDQNCQKIHWFTHKKVCKTLKEIHEKQELEAAKEKRKQEKKQKKDEMQLVEGSSTSEQQSDPGPDPTKEVDPNHPTDGTEEPEFTKEMEALALQPESPLESETALDDVDLQKIQDSEE</sequence>
<evidence type="ECO:0000256" key="6">
    <source>
        <dbReference type="ARBA" id="ARBA00023043"/>
    </source>
</evidence>
<evidence type="ECO:0000256" key="2">
    <source>
        <dbReference type="ARBA" id="ARBA00022723"/>
    </source>
</evidence>
<dbReference type="InterPro" id="IPR002110">
    <property type="entry name" value="Ankyrin_rpt"/>
</dbReference>
<dbReference type="PANTHER" id="PTHR24150">
    <property type="entry name" value="ANKYRIN REPEAT AND MYND DOMAIN-CONTAINING PROTEIN 2"/>
    <property type="match status" value="1"/>
</dbReference>
<dbReference type="InterPro" id="IPR052452">
    <property type="entry name" value="Ankyrin-MYND_dom_contain_2"/>
</dbReference>
<evidence type="ECO:0000256" key="1">
    <source>
        <dbReference type="ARBA" id="ARBA00004138"/>
    </source>
</evidence>
<proteinExistence type="predicted"/>
<reference evidence="12" key="1">
    <citation type="submission" date="2019-10" db="EMBL/GenBank/DDBJ databases">
        <title>Corvus moneduloides (New Caledonian crow) genome, bCorMon1, primary haplotype.</title>
        <authorList>
            <person name="Rutz C."/>
            <person name="Fungtammasan C."/>
            <person name="Mountcastle J."/>
            <person name="Formenti G."/>
            <person name="Chow W."/>
            <person name="Howe K."/>
            <person name="Steele M.P."/>
            <person name="Fernandes J."/>
            <person name="Gilbert M.T.P."/>
            <person name="Fedrigo O."/>
            <person name="Jarvis E.D."/>
            <person name="Gemmell N."/>
        </authorList>
    </citation>
    <scope>NUCLEOTIDE SEQUENCE [LARGE SCALE GENOMIC DNA]</scope>
</reference>
<dbReference type="InterPro" id="IPR036770">
    <property type="entry name" value="Ankyrin_rpt-contain_sf"/>
</dbReference>
<feature type="compositionally biased region" description="Basic and acidic residues" evidence="9">
    <location>
        <begin position="376"/>
        <end position="392"/>
    </location>
</feature>
<dbReference type="InterPro" id="IPR002893">
    <property type="entry name" value="Znf_MYND"/>
</dbReference>
<dbReference type="PANTHER" id="PTHR24150:SF8">
    <property type="entry name" value="ANKYRIN REPEAT AND MYND DOMAIN-CONTAINING PROTEIN 2"/>
    <property type="match status" value="1"/>
</dbReference>
<keyword evidence="5" id="KW-0862">Zinc</keyword>
<dbReference type="GO" id="GO:0005929">
    <property type="term" value="C:cilium"/>
    <property type="evidence" value="ECO:0007669"/>
    <property type="project" value="UniProtKB-SubCell"/>
</dbReference>
<feature type="region of interest" description="Disordered" evidence="9">
    <location>
        <begin position="376"/>
        <end position="463"/>
    </location>
</feature>
<keyword evidence="8" id="KW-0966">Cell projection</keyword>
<evidence type="ECO:0000313" key="12">
    <source>
        <dbReference type="Proteomes" id="UP000694553"/>
    </source>
</evidence>
<protein>
    <submittedName>
        <fullName evidence="11">Ankyrin repeat and MYND domain containing 2</fullName>
    </submittedName>
</protein>
<dbReference type="Proteomes" id="UP000694553">
    <property type="component" value="Unassembled WGS sequence"/>
</dbReference>
<gene>
    <name evidence="11" type="primary">ANKMY2</name>
</gene>
<feature type="compositionally biased region" description="Polar residues" evidence="9">
    <location>
        <begin position="396"/>
        <end position="406"/>
    </location>
</feature>
<reference evidence="11" key="3">
    <citation type="submission" date="2025-09" db="UniProtKB">
        <authorList>
            <consortium name="Ensembl"/>
        </authorList>
    </citation>
    <scope>IDENTIFICATION</scope>
</reference>
<feature type="compositionally biased region" description="Basic and acidic residues" evidence="9">
    <location>
        <begin position="454"/>
        <end position="463"/>
    </location>
</feature>
<evidence type="ECO:0000256" key="4">
    <source>
        <dbReference type="ARBA" id="ARBA00022771"/>
    </source>
</evidence>
<dbReference type="Ensembl" id="ENSCMUT00000030558.1">
    <property type="protein sequence ID" value="ENSCMUP00000029904.1"/>
    <property type="gene ID" value="ENSCMUG00000011924.2"/>
</dbReference>
<evidence type="ECO:0000259" key="10">
    <source>
        <dbReference type="Pfam" id="PF01753"/>
    </source>
</evidence>
<evidence type="ECO:0000256" key="7">
    <source>
        <dbReference type="ARBA" id="ARBA00023069"/>
    </source>
</evidence>
<feature type="domain" description="MYND-type" evidence="10">
    <location>
        <begin position="343"/>
        <end position="362"/>
    </location>
</feature>
<dbReference type="PROSITE" id="PS50297">
    <property type="entry name" value="ANK_REP_REGION"/>
    <property type="match status" value="2"/>
</dbReference>
<dbReference type="Pfam" id="PF01753">
    <property type="entry name" value="zf-MYND"/>
    <property type="match status" value="1"/>
</dbReference>
<keyword evidence="6" id="KW-0040">ANK repeat</keyword>
<accession>A0A8U7MW01</accession>
<keyword evidence="12" id="KW-1185">Reference proteome</keyword>
<keyword evidence="3" id="KW-0677">Repeat</keyword>